<dbReference type="InterPro" id="IPR052179">
    <property type="entry name" value="DD-CPase-like"/>
</dbReference>
<accession>A0A0A3J0Z7</accession>
<sequence length="270" mass="31532">MKKWIFFIFPLVIISFFAYEYIEFAEAPRTLLAVENDQVYRGELLLVSRDFSISEQGLPNDIVMLGDYKSMAPELWVPDTSIRISRNLLQNLGLMLKEAKKDRVDHFMINSAYRNLDTQAQLYKEMGSEYALPAGHSEHNLGLSVDIGSTDGSMDTAPEGRWLEQNAWKYGFILRYPKNKREVTGIQYEPWHFRFVGFPHSAIMHKENWVLEEYLAYLREHRQYKTTVQGIKYEITYYEMVEGLEVPVIPERPYYISGDNMSGVIVTVER</sequence>
<comment type="caution">
    <text evidence="2">The sequence shown here is derived from an EMBL/GenBank/DDBJ whole genome shotgun (WGS) entry which is preliminary data.</text>
</comment>
<dbReference type="Gene3D" id="3.30.1380.10">
    <property type="match status" value="1"/>
</dbReference>
<dbReference type="OrthoDB" id="9792074at2"/>
<dbReference type="GO" id="GO:0008233">
    <property type="term" value="F:peptidase activity"/>
    <property type="evidence" value="ECO:0007669"/>
    <property type="project" value="InterPro"/>
</dbReference>
<dbReference type="MEROPS" id="M15.010"/>
<dbReference type="GO" id="GO:0006508">
    <property type="term" value="P:proteolysis"/>
    <property type="evidence" value="ECO:0007669"/>
    <property type="project" value="InterPro"/>
</dbReference>
<dbReference type="EMBL" id="JPVP01000026">
    <property type="protein sequence ID" value="KGR89370.1"/>
    <property type="molecule type" value="Genomic_DNA"/>
</dbReference>
<dbReference type="InterPro" id="IPR058193">
    <property type="entry name" value="VanY/YodJ_core_dom"/>
</dbReference>
<dbReference type="CDD" id="cd14852">
    <property type="entry name" value="LD-carboxypeptidase"/>
    <property type="match status" value="1"/>
</dbReference>
<evidence type="ECO:0000259" key="1">
    <source>
        <dbReference type="Pfam" id="PF02557"/>
    </source>
</evidence>
<dbReference type="Gene3D" id="3.30.200.180">
    <property type="match status" value="1"/>
</dbReference>
<dbReference type="STRING" id="1220589.CD32_00395"/>
<dbReference type="InterPro" id="IPR003709">
    <property type="entry name" value="VanY-like_core_dom"/>
</dbReference>
<name>A0A0A3J0Z7_9BACI</name>
<gene>
    <name evidence="2" type="ORF">CD32_00395</name>
</gene>
<dbReference type="eggNOG" id="COG1876">
    <property type="taxonomic scope" value="Bacteria"/>
</dbReference>
<dbReference type="RefSeq" id="WP_036150145.1">
    <property type="nucleotide sequence ID" value="NZ_AVCX01000037.1"/>
</dbReference>
<keyword evidence="3" id="KW-1185">Reference proteome</keyword>
<organism evidence="2 3">
    <name type="scientific">Lysinibacillus odysseyi 34hs-1 = NBRC 100172</name>
    <dbReference type="NCBI Taxonomy" id="1220589"/>
    <lineage>
        <taxon>Bacteria</taxon>
        <taxon>Bacillati</taxon>
        <taxon>Bacillota</taxon>
        <taxon>Bacilli</taxon>
        <taxon>Bacillales</taxon>
        <taxon>Bacillaceae</taxon>
        <taxon>Lysinibacillus</taxon>
    </lineage>
</organism>
<dbReference type="SUPFAM" id="SSF55166">
    <property type="entry name" value="Hedgehog/DD-peptidase"/>
    <property type="match status" value="1"/>
</dbReference>
<evidence type="ECO:0000313" key="2">
    <source>
        <dbReference type="EMBL" id="KGR89370.1"/>
    </source>
</evidence>
<dbReference type="Pfam" id="PF02557">
    <property type="entry name" value="VanY"/>
    <property type="match status" value="1"/>
</dbReference>
<protein>
    <recommendedName>
        <fullName evidence="1">D-alanyl-D-alanine carboxypeptidase-like core domain-containing protein</fullName>
    </recommendedName>
</protein>
<feature type="domain" description="D-alanyl-D-alanine carboxypeptidase-like core" evidence="1">
    <location>
        <begin position="83"/>
        <end position="197"/>
    </location>
</feature>
<dbReference type="Proteomes" id="UP000030437">
    <property type="component" value="Unassembled WGS sequence"/>
</dbReference>
<evidence type="ECO:0000313" key="3">
    <source>
        <dbReference type="Proteomes" id="UP000030437"/>
    </source>
</evidence>
<dbReference type="PANTHER" id="PTHR34385:SF1">
    <property type="entry name" value="PEPTIDOGLYCAN L-ALANYL-D-GLUTAMATE ENDOPEPTIDASE CWLK"/>
    <property type="match status" value="1"/>
</dbReference>
<dbReference type="AlphaFoldDB" id="A0A0A3J0Z7"/>
<dbReference type="InterPro" id="IPR009045">
    <property type="entry name" value="Zn_M74/Hedgehog-like"/>
</dbReference>
<dbReference type="PANTHER" id="PTHR34385">
    <property type="entry name" value="D-ALANYL-D-ALANINE CARBOXYPEPTIDASE"/>
    <property type="match status" value="1"/>
</dbReference>
<proteinExistence type="predicted"/>
<reference evidence="2 3" key="1">
    <citation type="submission" date="2014-02" db="EMBL/GenBank/DDBJ databases">
        <title>Draft genome sequence of Lysinibacillus odysseyi NBRC 100172.</title>
        <authorList>
            <person name="Zhang F."/>
            <person name="Wang G."/>
            <person name="Zhang L."/>
        </authorList>
    </citation>
    <scope>NUCLEOTIDE SEQUENCE [LARGE SCALE GENOMIC DNA]</scope>
    <source>
        <strain evidence="2 3">NBRC 100172</strain>
    </source>
</reference>